<feature type="transmembrane region" description="Helical" evidence="1">
    <location>
        <begin position="6"/>
        <end position="28"/>
    </location>
</feature>
<keyword evidence="1" id="KW-1133">Transmembrane helix</keyword>
<dbReference type="RefSeq" id="WP_184744300.1">
    <property type="nucleotide sequence ID" value="NZ_JACHGJ010000001.1"/>
</dbReference>
<dbReference type="InterPro" id="IPR036116">
    <property type="entry name" value="FN3_sf"/>
</dbReference>
<evidence type="ECO:0000313" key="3">
    <source>
        <dbReference type="Proteomes" id="UP000587760"/>
    </source>
</evidence>
<gene>
    <name evidence="2" type="ORF">HNR50_000904</name>
</gene>
<evidence type="ECO:0008006" key="4">
    <source>
        <dbReference type="Google" id="ProtNLM"/>
    </source>
</evidence>
<accession>A0A841R7B6</accession>
<keyword evidence="1" id="KW-0812">Transmembrane</keyword>
<dbReference type="InterPro" id="IPR013783">
    <property type="entry name" value="Ig-like_fold"/>
</dbReference>
<dbReference type="EMBL" id="JACHGJ010000001">
    <property type="protein sequence ID" value="MBB6479271.1"/>
    <property type="molecule type" value="Genomic_DNA"/>
</dbReference>
<dbReference type="PROSITE" id="PS51257">
    <property type="entry name" value="PROKAR_LIPOPROTEIN"/>
    <property type="match status" value="1"/>
</dbReference>
<protein>
    <recommendedName>
        <fullName evidence="4">Fibronectin type-III domain-containing protein</fullName>
    </recommendedName>
</protein>
<reference evidence="2 3" key="1">
    <citation type="submission" date="2020-08" db="EMBL/GenBank/DDBJ databases">
        <title>Genomic Encyclopedia of Type Strains, Phase IV (KMG-IV): sequencing the most valuable type-strain genomes for metagenomic binning, comparative biology and taxonomic classification.</title>
        <authorList>
            <person name="Goeker M."/>
        </authorList>
    </citation>
    <scope>NUCLEOTIDE SEQUENCE [LARGE SCALE GENOMIC DNA]</scope>
    <source>
        <strain evidence="2 3">DSM 2461</strain>
    </source>
</reference>
<name>A0A841R7B6_9SPIO</name>
<dbReference type="Gene3D" id="2.60.40.10">
    <property type="entry name" value="Immunoglobulins"/>
    <property type="match status" value="1"/>
</dbReference>
<dbReference type="SUPFAM" id="SSF49265">
    <property type="entry name" value="Fibronectin type III"/>
    <property type="match status" value="1"/>
</dbReference>
<dbReference type="Proteomes" id="UP000587760">
    <property type="component" value="Unassembled WGS sequence"/>
</dbReference>
<sequence length="138" mass="16053">MFSRKILFYVFILVIFSIILFSSCNVLFGNNTGPFEISVYDESFLLSWDHNYNKLINDGLSDYYRVYYREHGRLTWTFLSESSISDTPQLLISNSILDFGIYDFAVSYVDEKGFETEMHSSLDSTAKPAVGWYVNWTP</sequence>
<comment type="caution">
    <text evidence="2">The sequence shown here is derived from an EMBL/GenBank/DDBJ whole genome shotgun (WGS) entry which is preliminary data.</text>
</comment>
<proteinExistence type="predicted"/>
<keyword evidence="3" id="KW-1185">Reference proteome</keyword>
<organism evidence="2 3">
    <name type="scientific">Spirochaeta isovalerica</name>
    <dbReference type="NCBI Taxonomy" id="150"/>
    <lineage>
        <taxon>Bacteria</taxon>
        <taxon>Pseudomonadati</taxon>
        <taxon>Spirochaetota</taxon>
        <taxon>Spirochaetia</taxon>
        <taxon>Spirochaetales</taxon>
        <taxon>Spirochaetaceae</taxon>
        <taxon>Spirochaeta</taxon>
    </lineage>
</organism>
<evidence type="ECO:0000256" key="1">
    <source>
        <dbReference type="SAM" id="Phobius"/>
    </source>
</evidence>
<keyword evidence="1" id="KW-0472">Membrane</keyword>
<evidence type="ECO:0000313" key="2">
    <source>
        <dbReference type="EMBL" id="MBB6479271.1"/>
    </source>
</evidence>
<dbReference type="AlphaFoldDB" id="A0A841R7B6"/>